<proteinExistence type="predicted"/>
<feature type="chain" id="PRO_5021896944" description="PepSY domain-containing protein" evidence="2">
    <location>
        <begin position="21"/>
        <end position="156"/>
    </location>
</feature>
<accession>A0A517W1T6</accession>
<protein>
    <recommendedName>
        <fullName evidence="5">PepSY domain-containing protein</fullName>
    </recommendedName>
</protein>
<feature type="signal peptide" evidence="2">
    <location>
        <begin position="1"/>
        <end position="20"/>
    </location>
</feature>
<feature type="compositionally biased region" description="Basic and acidic residues" evidence="1">
    <location>
        <begin position="135"/>
        <end position="145"/>
    </location>
</feature>
<gene>
    <name evidence="3" type="ORF">V144x_47220</name>
</gene>
<dbReference type="Proteomes" id="UP000318704">
    <property type="component" value="Chromosome"/>
</dbReference>
<feature type="compositionally biased region" description="Polar residues" evidence="1">
    <location>
        <begin position="146"/>
        <end position="156"/>
    </location>
</feature>
<dbReference type="PROSITE" id="PS51257">
    <property type="entry name" value="PROKAR_LIPOPROTEIN"/>
    <property type="match status" value="1"/>
</dbReference>
<evidence type="ECO:0000256" key="2">
    <source>
        <dbReference type="SAM" id="SignalP"/>
    </source>
</evidence>
<dbReference type="RefSeq" id="WP_144988508.1">
    <property type="nucleotide sequence ID" value="NZ_CP037920.1"/>
</dbReference>
<name>A0A517W1T6_9PLAN</name>
<evidence type="ECO:0000256" key="1">
    <source>
        <dbReference type="SAM" id="MobiDB-lite"/>
    </source>
</evidence>
<evidence type="ECO:0008006" key="5">
    <source>
        <dbReference type="Google" id="ProtNLM"/>
    </source>
</evidence>
<dbReference type="AlphaFoldDB" id="A0A517W1T6"/>
<dbReference type="KEGG" id="gaw:V144x_47220"/>
<dbReference type="EMBL" id="CP037920">
    <property type="protein sequence ID" value="QDT99211.1"/>
    <property type="molecule type" value="Genomic_DNA"/>
</dbReference>
<evidence type="ECO:0000313" key="4">
    <source>
        <dbReference type="Proteomes" id="UP000318704"/>
    </source>
</evidence>
<reference evidence="3 4" key="1">
    <citation type="submission" date="2019-03" db="EMBL/GenBank/DDBJ databases">
        <title>Deep-cultivation of Planctomycetes and their phenomic and genomic characterization uncovers novel biology.</title>
        <authorList>
            <person name="Wiegand S."/>
            <person name="Jogler M."/>
            <person name="Boedeker C."/>
            <person name="Pinto D."/>
            <person name="Vollmers J."/>
            <person name="Rivas-Marin E."/>
            <person name="Kohn T."/>
            <person name="Peeters S.H."/>
            <person name="Heuer A."/>
            <person name="Rast P."/>
            <person name="Oberbeckmann S."/>
            <person name="Bunk B."/>
            <person name="Jeske O."/>
            <person name="Meyerdierks A."/>
            <person name="Storesund J.E."/>
            <person name="Kallscheuer N."/>
            <person name="Luecker S."/>
            <person name="Lage O.M."/>
            <person name="Pohl T."/>
            <person name="Merkel B.J."/>
            <person name="Hornburger P."/>
            <person name="Mueller R.-W."/>
            <person name="Bruemmer F."/>
            <person name="Labrenz M."/>
            <person name="Spormann A.M."/>
            <person name="Op den Camp H."/>
            <person name="Overmann J."/>
            <person name="Amann R."/>
            <person name="Jetten M.S.M."/>
            <person name="Mascher T."/>
            <person name="Medema M.H."/>
            <person name="Devos D.P."/>
            <person name="Kaster A.-K."/>
            <person name="Ovreas L."/>
            <person name="Rohde M."/>
            <person name="Galperin M.Y."/>
            <person name="Jogler C."/>
        </authorList>
    </citation>
    <scope>NUCLEOTIDE SEQUENCE [LARGE SCALE GENOMIC DNA]</scope>
    <source>
        <strain evidence="3 4">V144</strain>
    </source>
</reference>
<organism evidence="3 4">
    <name type="scientific">Gimesia aquarii</name>
    <dbReference type="NCBI Taxonomy" id="2527964"/>
    <lineage>
        <taxon>Bacteria</taxon>
        <taxon>Pseudomonadati</taxon>
        <taxon>Planctomycetota</taxon>
        <taxon>Planctomycetia</taxon>
        <taxon>Planctomycetales</taxon>
        <taxon>Planctomycetaceae</taxon>
        <taxon>Gimesia</taxon>
    </lineage>
</organism>
<keyword evidence="2" id="KW-0732">Signal</keyword>
<evidence type="ECO:0000313" key="3">
    <source>
        <dbReference type="EMBL" id="QDT99211.1"/>
    </source>
</evidence>
<feature type="region of interest" description="Disordered" evidence="1">
    <location>
        <begin position="135"/>
        <end position="156"/>
    </location>
</feature>
<sequence length="156" mass="16938" precursor="true">MVRVQFACILLLVISLIVGCGRPATQSAPTSSTPKDPEEAALRTVATIYGFCAMKHKTGPKGWEVLEEHASSLSSPAREKALDAIKKLQSLGYKVTWGIDMLTLVQQEKDPNEFIIIESPDGRLKAPFSGNKIIKEEVDQKKPASDTENSDSGAPK</sequence>